<dbReference type="SFLD" id="SFLDG01386">
    <property type="entry name" value="main_SPASM_domain-containing"/>
    <property type="match status" value="1"/>
</dbReference>
<dbReference type="SFLD" id="SFLDG01067">
    <property type="entry name" value="SPASM/twitch_domain_containing"/>
    <property type="match status" value="1"/>
</dbReference>
<comment type="catalytic activity">
    <reaction evidence="8">
        <text>[mycofactocin precursor peptide]-C-terminal glycyl-L-valyl-L-tyrosine + S-adenosyl-L-methionine = [mycofactocin precursor peptide]-C-terminal glycyl-N-{[2-(4-hydroxyphenyl)ethenyl]-3-methylbutanamide} + 5'-deoxyadenosine + L-methionine + CO2</text>
        <dbReference type="Rhea" id="RHEA:65492"/>
        <dbReference type="Rhea" id="RHEA-COMP:16815"/>
        <dbReference type="Rhea" id="RHEA-COMP:16816"/>
        <dbReference type="ChEBI" id="CHEBI:16526"/>
        <dbReference type="ChEBI" id="CHEBI:17319"/>
        <dbReference type="ChEBI" id="CHEBI:57844"/>
        <dbReference type="ChEBI" id="CHEBI:59789"/>
        <dbReference type="ChEBI" id="CHEBI:156515"/>
        <dbReference type="ChEBI" id="CHEBI:156517"/>
        <dbReference type="EC" id="1.3.98.7"/>
    </reaction>
</comment>
<sequence>MISITKLLFDTEYFGDSLRYSRDSKNARHGTTEGSGPVVVWNSTRTCNLHCVHCYMDSDAENDENELSTEEAKKLISDLAEFKVPVLLFSGGEPLIRPDFFELAAYAAAQGIRPTLSTNGTLITAEAARKIKQIGVGYVGISLDGLREVNDKFRGKEGAFAAAMEGIQNCVAAGQRVGLRFTINRNNVQELDRIFDFIEAEKIDRACFYHLVYSGRGRGMVTDDISPQESRQAMDTIIRRTRDFQQRGLNKEILTVDNHSDGVYLYLSALKENPERAERIKTLIGRSGGNRSGIAFGEVDPYGEVHPDQFTRHISLGNVREKKFGEIWTDMSRPLLAALKDRKPFLKGRCARCRFLSLCNGNFRARAEAVTGDFWASDPACYLTDEEVLPNSGAGEENLMEKAGLEP</sequence>
<evidence type="ECO:0000313" key="17">
    <source>
        <dbReference type="Proteomes" id="UP000007488"/>
    </source>
</evidence>
<dbReference type="Pfam" id="PF13186">
    <property type="entry name" value="SPASM"/>
    <property type="match status" value="1"/>
</dbReference>
<keyword evidence="3" id="KW-0949">S-adenosyl-L-methionine</keyword>
<dbReference type="InterPro" id="IPR017200">
    <property type="entry name" value="PqqE-like"/>
</dbReference>
<evidence type="ECO:0000256" key="1">
    <source>
        <dbReference type="ARBA" id="ARBA00001966"/>
    </source>
</evidence>
<accession>F0SWE4</accession>
<evidence type="ECO:0000256" key="9">
    <source>
        <dbReference type="ARBA" id="ARBA00051925"/>
    </source>
</evidence>
<evidence type="ECO:0000259" key="15">
    <source>
        <dbReference type="PROSITE" id="PS51918"/>
    </source>
</evidence>
<evidence type="ECO:0000256" key="12">
    <source>
        <dbReference type="ARBA" id="ARBA00074337"/>
    </source>
</evidence>
<keyword evidence="2" id="KW-0004">4Fe-4S</keyword>
<dbReference type="SFLD" id="SFLDG01385">
    <property type="entry name" value="heme_carboxy_lyase_like"/>
    <property type="match status" value="1"/>
</dbReference>
<dbReference type="InterPro" id="IPR058240">
    <property type="entry name" value="rSAM_sf"/>
</dbReference>
<keyword evidence="17" id="KW-1185">Reference proteome</keyword>
<gene>
    <name evidence="16" type="ordered locus">Sgly_1407</name>
</gene>
<dbReference type="EC" id="4.1.99.26" evidence="11"/>
<dbReference type="GO" id="GO:0046872">
    <property type="term" value="F:metal ion binding"/>
    <property type="evidence" value="ECO:0007669"/>
    <property type="project" value="UniProtKB-KW"/>
</dbReference>
<evidence type="ECO:0000313" key="16">
    <source>
        <dbReference type="EMBL" id="ADY55710.1"/>
    </source>
</evidence>
<dbReference type="Proteomes" id="UP000007488">
    <property type="component" value="Chromosome"/>
</dbReference>
<dbReference type="RefSeq" id="WP_013624580.1">
    <property type="nucleotide sequence ID" value="NC_015172.1"/>
</dbReference>
<dbReference type="PROSITE" id="PS51918">
    <property type="entry name" value="RADICAL_SAM"/>
    <property type="match status" value="1"/>
</dbReference>
<reference evidence="16 17" key="1">
    <citation type="journal article" date="2011" name="Stand. Genomic Sci.">
        <title>Complete genome sequence of Syntrophobotulus glycolicus type strain (FlGlyR).</title>
        <authorList>
            <person name="Han C."/>
            <person name="Mwirichia R."/>
            <person name="Chertkov O."/>
            <person name="Held B."/>
            <person name="Lapidus A."/>
            <person name="Nolan M."/>
            <person name="Lucas S."/>
            <person name="Hammon N."/>
            <person name="Deshpande S."/>
            <person name="Cheng J.F."/>
            <person name="Tapia R."/>
            <person name="Goodwin L."/>
            <person name="Pitluck S."/>
            <person name="Huntemann M."/>
            <person name="Liolios K."/>
            <person name="Ivanova N."/>
            <person name="Pagani I."/>
            <person name="Mavromatis K."/>
            <person name="Ovchinikova G."/>
            <person name="Pati A."/>
            <person name="Chen A."/>
            <person name="Palaniappan K."/>
            <person name="Land M."/>
            <person name="Hauser L."/>
            <person name="Brambilla E.M."/>
            <person name="Rohde M."/>
            <person name="Spring S."/>
            <person name="Sikorski J."/>
            <person name="Goker M."/>
            <person name="Woyke T."/>
            <person name="Bristow J."/>
            <person name="Eisen J.A."/>
            <person name="Markowitz V."/>
            <person name="Hugenholtz P."/>
            <person name="Kyrpides N.C."/>
            <person name="Klenk H.P."/>
            <person name="Detter J.C."/>
        </authorList>
    </citation>
    <scope>NUCLEOTIDE SEQUENCE [LARGE SCALE GENOMIC DNA]</scope>
    <source>
        <strain evidence="17">DSM 8271 / FlGlyR</strain>
    </source>
</reference>
<dbReference type="InterPro" id="IPR023930">
    <property type="entry name" value="NirJ1"/>
</dbReference>
<dbReference type="Gene3D" id="3.20.20.70">
    <property type="entry name" value="Aldolase class I"/>
    <property type="match status" value="1"/>
</dbReference>
<dbReference type="SUPFAM" id="SSF102114">
    <property type="entry name" value="Radical SAM enzymes"/>
    <property type="match status" value="1"/>
</dbReference>
<dbReference type="CDD" id="cd01335">
    <property type="entry name" value="Radical_SAM"/>
    <property type="match status" value="1"/>
</dbReference>
<evidence type="ECO:0000256" key="13">
    <source>
        <dbReference type="ARBA" id="ARBA00077306"/>
    </source>
</evidence>
<dbReference type="GO" id="GO:0051539">
    <property type="term" value="F:4 iron, 4 sulfur cluster binding"/>
    <property type="evidence" value="ECO:0007669"/>
    <property type="project" value="UniProtKB-KW"/>
</dbReference>
<reference evidence="17" key="2">
    <citation type="submission" date="2011-02" db="EMBL/GenBank/DDBJ databases">
        <title>The complete genome of Syntrophobotulus glycolicus DSM 8271.</title>
        <authorList>
            <person name="Lucas S."/>
            <person name="Copeland A."/>
            <person name="Lapidus A."/>
            <person name="Bruce D."/>
            <person name="Goodwin L."/>
            <person name="Pitluck S."/>
            <person name="Kyrpides N."/>
            <person name="Mavromatis K."/>
            <person name="Pagani I."/>
            <person name="Ivanova N."/>
            <person name="Mikhailova N."/>
            <person name="Chertkov O."/>
            <person name="Held B."/>
            <person name="Detter J.C."/>
            <person name="Tapia R."/>
            <person name="Han C."/>
            <person name="Land M."/>
            <person name="Hauser L."/>
            <person name="Markowitz V."/>
            <person name="Cheng J.-F."/>
            <person name="Hugenholtz P."/>
            <person name="Woyke T."/>
            <person name="Wu D."/>
            <person name="Spring S."/>
            <person name="Schroeder M."/>
            <person name="Brambilla E."/>
            <person name="Klenk H.-P."/>
            <person name="Eisen J.A."/>
        </authorList>
    </citation>
    <scope>NUCLEOTIDE SEQUENCE [LARGE SCALE GENOMIC DNA]</scope>
    <source>
        <strain evidence="17">DSM 8271 / FlGlyR</strain>
    </source>
</reference>
<dbReference type="InterPro" id="IPR034480">
    <property type="entry name" value="Heme_synthase-like"/>
</dbReference>
<dbReference type="NCBIfam" id="TIGR04085">
    <property type="entry name" value="rSAM_more_4Fe4S"/>
    <property type="match status" value="1"/>
</dbReference>
<dbReference type="NCBIfam" id="TIGR04054">
    <property type="entry name" value="rSAM_NirJ1"/>
    <property type="match status" value="1"/>
</dbReference>
<dbReference type="Pfam" id="PF04055">
    <property type="entry name" value="Radical_SAM"/>
    <property type="match status" value="1"/>
</dbReference>
<dbReference type="InterPro" id="IPR023885">
    <property type="entry name" value="4Fe4S-binding_SPASM_dom"/>
</dbReference>
<evidence type="ECO:0000256" key="6">
    <source>
        <dbReference type="ARBA" id="ARBA00023014"/>
    </source>
</evidence>
<evidence type="ECO:0000256" key="10">
    <source>
        <dbReference type="ARBA" id="ARBA00066739"/>
    </source>
</evidence>
<dbReference type="AlphaFoldDB" id="F0SWE4"/>
<name>F0SWE4_SYNGF</name>
<evidence type="ECO:0000256" key="4">
    <source>
        <dbReference type="ARBA" id="ARBA00022723"/>
    </source>
</evidence>
<keyword evidence="7" id="KW-0456">Lyase</keyword>
<comment type="cofactor">
    <cofactor evidence="1">
        <name>[4Fe-4S] cluster</name>
        <dbReference type="ChEBI" id="CHEBI:49883"/>
    </cofactor>
</comment>
<dbReference type="STRING" id="645991.Sgly_1407"/>
<keyword evidence="5" id="KW-0408">Iron</keyword>
<evidence type="ECO:0000256" key="11">
    <source>
        <dbReference type="ARBA" id="ARBA00066804"/>
    </source>
</evidence>
<dbReference type="SFLD" id="SFLDS00029">
    <property type="entry name" value="Radical_SAM"/>
    <property type="match status" value="1"/>
</dbReference>
<dbReference type="OrthoDB" id="7021155at2"/>
<dbReference type="InterPro" id="IPR007197">
    <property type="entry name" value="rSAM"/>
</dbReference>
<feature type="domain" description="Radical SAM core" evidence="15">
    <location>
        <begin position="33"/>
        <end position="243"/>
    </location>
</feature>
<dbReference type="InterPro" id="IPR013785">
    <property type="entry name" value="Aldolase_TIM"/>
</dbReference>
<evidence type="ECO:0000256" key="5">
    <source>
        <dbReference type="ARBA" id="ARBA00023004"/>
    </source>
</evidence>
<dbReference type="SMART" id="SM00729">
    <property type="entry name" value="Elp3"/>
    <property type="match status" value="1"/>
</dbReference>
<keyword evidence="4" id="KW-0479">Metal-binding</keyword>
<evidence type="ECO:0000256" key="14">
    <source>
        <dbReference type="ARBA" id="ARBA00079192"/>
    </source>
</evidence>
<organism evidence="16 17">
    <name type="scientific">Syntrophobotulus glycolicus (strain DSM 8271 / FlGlyR)</name>
    <dbReference type="NCBI Taxonomy" id="645991"/>
    <lineage>
        <taxon>Bacteria</taxon>
        <taxon>Bacillati</taxon>
        <taxon>Bacillota</taxon>
        <taxon>Clostridia</taxon>
        <taxon>Eubacteriales</taxon>
        <taxon>Desulfitobacteriaceae</taxon>
        <taxon>Syntrophobotulus</taxon>
    </lineage>
</organism>
<dbReference type="PIRSF" id="PIRSF037420">
    <property type="entry name" value="PQQ_syn_pqqE"/>
    <property type="match status" value="1"/>
</dbReference>
<dbReference type="InterPro" id="IPR034479">
    <property type="entry name" value="AhbC-like"/>
</dbReference>
<dbReference type="SFLD" id="SFLDF00543">
    <property type="entry name" value="alternative_heme_biosynthesis"/>
    <property type="match status" value="1"/>
</dbReference>
<dbReference type="GO" id="GO:0003824">
    <property type="term" value="F:catalytic activity"/>
    <property type="evidence" value="ECO:0007669"/>
    <property type="project" value="InterPro"/>
</dbReference>
<dbReference type="EMBL" id="CP002547">
    <property type="protein sequence ID" value="ADY55710.1"/>
    <property type="molecule type" value="Genomic_DNA"/>
</dbReference>
<dbReference type="KEGG" id="sgy:Sgly_1407"/>
<evidence type="ECO:0000256" key="2">
    <source>
        <dbReference type="ARBA" id="ARBA00022485"/>
    </source>
</evidence>
<dbReference type="InterPro" id="IPR006638">
    <property type="entry name" value="Elp3/MiaA/NifB-like_rSAM"/>
</dbReference>
<dbReference type="InterPro" id="IPR050377">
    <property type="entry name" value="Radical_SAM_PqqE_MftC-like"/>
</dbReference>
<dbReference type="eggNOG" id="COG0535">
    <property type="taxonomic scope" value="Bacteria"/>
</dbReference>
<dbReference type="PANTHER" id="PTHR11228">
    <property type="entry name" value="RADICAL SAM DOMAIN PROTEIN"/>
    <property type="match status" value="1"/>
</dbReference>
<dbReference type="CDD" id="cd21123">
    <property type="entry name" value="SPASM_MftC-like"/>
    <property type="match status" value="1"/>
</dbReference>
<protein>
    <recommendedName>
        <fullName evidence="12">Mycofactocin maturase MftC</fullName>
        <ecNumber evidence="10">1.3.98.7</ecNumber>
        <ecNumber evidence="11">4.1.99.26</ecNumber>
    </recommendedName>
    <alternativeName>
        <fullName evidence="14">[Mycofactocin precursor peptide]-pyrrolidinone derivative synthase</fullName>
    </alternativeName>
    <alternativeName>
        <fullName evidence="13">[Mycofactocin precursor peptide]-tyrosine decarboxylase</fullName>
    </alternativeName>
</protein>
<dbReference type="GO" id="GO:0006783">
    <property type="term" value="P:heme biosynthetic process"/>
    <property type="evidence" value="ECO:0007669"/>
    <property type="project" value="TreeGrafter"/>
</dbReference>
<evidence type="ECO:0000256" key="7">
    <source>
        <dbReference type="ARBA" id="ARBA00023239"/>
    </source>
</evidence>
<evidence type="ECO:0000256" key="8">
    <source>
        <dbReference type="ARBA" id="ARBA00051525"/>
    </source>
</evidence>
<keyword evidence="6" id="KW-0411">Iron-sulfur</keyword>
<proteinExistence type="predicted"/>
<dbReference type="PANTHER" id="PTHR11228:SF7">
    <property type="entry name" value="PQQA PEPTIDE CYCLASE"/>
    <property type="match status" value="1"/>
</dbReference>
<dbReference type="EC" id="1.3.98.7" evidence="10"/>
<comment type="catalytic activity">
    <reaction evidence="9">
        <text>[mycofactocin precursor peptide]-C-terminal glycyl-N-{[2-(4-hydroxyphenyl)ethenyl]-3-methylbutanamide} + AH2 + S-adenosyl-L-methionine = [mycofactocin precursor peptide]-C-terminal glycyl-N-{5-[(4-hydroxyphenyl)methyl]-4,4-dimethyl-2-oxopyrrolidin-3-yl}acetamide + 5'-deoxyadenosine + L-methionine + A + H(+)</text>
        <dbReference type="Rhea" id="RHEA:65500"/>
        <dbReference type="Rhea" id="RHEA-COMP:16816"/>
        <dbReference type="Rhea" id="RHEA-COMP:16818"/>
        <dbReference type="ChEBI" id="CHEBI:13193"/>
        <dbReference type="ChEBI" id="CHEBI:15378"/>
        <dbReference type="ChEBI" id="CHEBI:17319"/>
        <dbReference type="ChEBI" id="CHEBI:17499"/>
        <dbReference type="ChEBI" id="CHEBI:57844"/>
        <dbReference type="ChEBI" id="CHEBI:59789"/>
        <dbReference type="ChEBI" id="CHEBI:156517"/>
        <dbReference type="ChEBI" id="CHEBI:156518"/>
        <dbReference type="EC" id="4.1.99.26"/>
    </reaction>
</comment>
<dbReference type="HOGENOM" id="CLU_009273_4_0_9"/>
<evidence type="ECO:0000256" key="3">
    <source>
        <dbReference type="ARBA" id="ARBA00022691"/>
    </source>
</evidence>
<dbReference type="FunFam" id="3.20.20.70:FF:000188">
    <property type="entry name" value="Mycofactocin radical SAM maturase MftC"/>
    <property type="match status" value="1"/>
</dbReference>